<evidence type="ECO:0000313" key="2">
    <source>
        <dbReference type="Proteomes" id="UP000789525"/>
    </source>
</evidence>
<accession>A0ACA9P137</accession>
<feature type="non-terminal residue" evidence="1">
    <location>
        <position position="95"/>
    </location>
</feature>
<organism evidence="1 2">
    <name type="scientific">Acaulospora colombiana</name>
    <dbReference type="NCBI Taxonomy" id="27376"/>
    <lineage>
        <taxon>Eukaryota</taxon>
        <taxon>Fungi</taxon>
        <taxon>Fungi incertae sedis</taxon>
        <taxon>Mucoromycota</taxon>
        <taxon>Glomeromycotina</taxon>
        <taxon>Glomeromycetes</taxon>
        <taxon>Diversisporales</taxon>
        <taxon>Acaulosporaceae</taxon>
        <taxon>Acaulospora</taxon>
    </lineage>
</organism>
<evidence type="ECO:0000313" key="1">
    <source>
        <dbReference type="EMBL" id="CAG8678378.1"/>
    </source>
</evidence>
<dbReference type="Proteomes" id="UP000789525">
    <property type="component" value="Unassembled WGS sequence"/>
</dbReference>
<gene>
    <name evidence="1" type="ORF">ACOLOM_LOCUS9232</name>
</gene>
<proteinExistence type="predicted"/>
<sequence length="95" mass="10958">MPELRMVNFFSAEPRSSGGTCGPSIMTDKTIINIPTRAKPDARASLEMSRYKDRGKDGSYNMRPRSREDNNEMDYLRMQTKIERVKRQFALPAQN</sequence>
<protein>
    <submittedName>
        <fullName evidence="1">3924_t:CDS:1</fullName>
    </submittedName>
</protein>
<reference evidence="1" key="1">
    <citation type="submission" date="2021-06" db="EMBL/GenBank/DDBJ databases">
        <authorList>
            <person name="Kallberg Y."/>
            <person name="Tangrot J."/>
            <person name="Rosling A."/>
        </authorList>
    </citation>
    <scope>NUCLEOTIDE SEQUENCE</scope>
    <source>
        <strain evidence="1">CL356</strain>
    </source>
</reference>
<keyword evidence="2" id="KW-1185">Reference proteome</keyword>
<dbReference type="EMBL" id="CAJVPT010026189">
    <property type="protein sequence ID" value="CAG8678378.1"/>
    <property type="molecule type" value="Genomic_DNA"/>
</dbReference>
<comment type="caution">
    <text evidence="1">The sequence shown here is derived from an EMBL/GenBank/DDBJ whole genome shotgun (WGS) entry which is preliminary data.</text>
</comment>
<name>A0ACA9P137_9GLOM</name>